<evidence type="ECO:0000313" key="1">
    <source>
        <dbReference type="EMBL" id="UOE19729.1"/>
    </source>
</evidence>
<proteinExistence type="predicted"/>
<dbReference type="AlphaFoldDB" id="A0A399G0V5"/>
<accession>A0A399G0V5</accession>
<dbReference type="PANTHER" id="PTHR34374">
    <property type="entry name" value="LARGE RIBOSOMAL RNA SUBUNIT ACCUMULATION PROTEIN YCED HOMOLOG 1, CHLOROPLASTIC"/>
    <property type="match status" value="1"/>
</dbReference>
<dbReference type="RefSeq" id="WP_068687649.1">
    <property type="nucleotide sequence ID" value="NZ_CP063196.1"/>
</dbReference>
<dbReference type="Proteomes" id="UP000265719">
    <property type="component" value="Chromosome"/>
</dbReference>
<dbReference type="InterPro" id="IPR003772">
    <property type="entry name" value="YceD"/>
</dbReference>
<dbReference type="PANTHER" id="PTHR34374:SF1">
    <property type="entry name" value="LARGE RIBOSOMAL RNA SUBUNIT ACCUMULATION PROTEIN YCED HOMOLOG 1, CHLOROPLASTIC"/>
    <property type="match status" value="1"/>
</dbReference>
<reference evidence="1" key="1">
    <citation type="submission" date="2020-10" db="EMBL/GenBank/DDBJ databases">
        <title>De novo genome project of the cellulose decomposer Thermobifida halotolerans type strain.</title>
        <authorList>
            <person name="Nagy I."/>
            <person name="Horvath B."/>
            <person name="Kukolya J."/>
            <person name="Nagy I."/>
            <person name="Orsini M."/>
        </authorList>
    </citation>
    <scope>NUCLEOTIDE SEQUENCE</scope>
    <source>
        <strain evidence="1">DSM 44931</strain>
    </source>
</reference>
<sequence>MVDTRPLGRQAGSMRTETRAVPAPAPLAVGMAGVPEGSDIELDLRLEAVMEGVLVTGTARTVFTAECSRCLDPVSDELEVDFQELFRYPSDDDGYGHEAEDDLDAGDEDEDYYLEGDLLDLEPVIRDAVVLALPQSPLCRDDCSGLCVECGAKLADVGPDHSHDERLDPRWEALRRLREESGGS</sequence>
<gene>
    <name evidence="1" type="ORF">NI17_000180</name>
</gene>
<organism evidence="1 2">
    <name type="scientific">Thermobifida halotolerans</name>
    <dbReference type="NCBI Taxonomy" id="483545"/>
    <lineage>
        <taxon>Bacteria</taxon>
        <taxon>Bacillati</taxon>
        <taxon>Actinomycetota</taxon>
        <taxon>Actinomycetes</taxon>
        <taxon>Streptosporangiales</taxon>
        <taxon>Nocardiopsidaceae</taxon>
        <taxon>Thermobifida</taxon>
    </lineage>
</organism>
<keyword evidence="2" id="KW-1185">Reference proteome</keyword>
<dbReference type="OrthoDB" id="9790372at2"/>
<dbReference type="KEGG" id="thao:NI17_000180"/>
<protein>
    <submittedName>
        <fullName evidence="1">DUF177 domain-containing protein</fullName>
    </submittedName>
</protein>
<dbReference type="EMBL" id="CP063196">
    <property type="protein sequence ID" value="UOE19729.1"/>
    <property type="molecule type" value="Genomic_DNA"/>
</dbReference>
<name>A0A399G0V5_9ACTN</name>
<dbReference type="Pfam" id="PF02620">
    <property type="entry name" value="YceD"/>
    <property type="match status" value="1"/>
</dbReference>
<evidence type="ECO:0000313" key="2">
    <source>
        <dbReference type="Proteomes" id="UP000265719"/>
    </source>
</evidence>